<feature type="compositionally biased region" description="Polar residues" evidence="1">
    <location>
        <begin position="141"/>
        <end position="162"/>
    </location>
</feature>
<keyword evidence="4" id="KW-1185">Reference proteome</keyword>
<dbReference type="Gene3D" id="2.60.120.650">
    <property type="entry name" value="Cupin"/>
    <property type="match status" value="1"/>
</dbReference>
<feature type="compositionally biased region" description="Polar residues" evidence="1">
    <location>
        <begin position="269"/>
        <end position="280"/>
    </location>
</feature>
<protein>
    <recommendedName>
        <fullName evidence="2">JmjC domain-containing protein</fullName>
    </recommendedName>
</protein>
<comment type="caution">
    <text evidence="3">The sequence shown here is derived from an EMBL/GenBank/DDBJ whole genome shotgun (WGS) entry which is preliminary data.</text>
</comment>
<feature type="compositionally biased region" description="Basic and acidic residues" evidence="1">
    <location>
        <begin position="203"/>
        <end position="213"/>
    </location>
</feature>
<evidence type="ECO:0000259" key="2">
    <source>
        <dbReference type="PROSITE" id="PS51184"/>
    </source>
</evidence>
<name>A0ABY6UL23_BIOOC</name>
<gene>
    <name evidence="3" type="ORF">CLO192961_LOCUS315825</name>
</gene>
<accession>A0ABY6UL23</accession>
<organism evidence="3 4">
    <name type="scientific">Bionectria ochroleuca</name>
    <name type="common">Gliocladium roseum</name>
    <dbReference type="NCBI Taxonomy" id="29856"/>
    <lineage>
        <taxon>Eukaryota</taxon>
        <taxon>Fungi</taxon>
        <taxon>Dikarya</taxon>
        <taxon>Ascomycota</taxon>
        <taxon>Pezizomycotina</taxon>
        <taxon>Sordariomycetes</taxon>
        <taxon>Hypocreomycetidae</taxon>
        <taxon>Hypocreales</taxon>
        <taxon>Bionectriaceae</taxon>
        <taxon>Clonostachys</taxon>
    </lineage>
</organism>
<dbReference type="InterPro" id="IPR003347">
    <property type="entry name" value="JmjC_dom"/>
</dbReference>
<dbReference type="PROSITE" id="PS51184">
    <property type="entry name" value="JMJC"/>
    <property type="match status" value="1"/>
</dbReference>
<evidence type="ECO:0000313" key="3">
    <source>
        <dbReference type="EMBL" id="VUC31971.1"/>
    </source>
</evidence>
<dbReference type="Proteomes" id="UP000766486">
    <property type="component" value="Unassembled WGS sequence"/>
</dbReference>
<dbReference type="EMBL" id="CABFNS010000837">
    <property type="protein sequence ID" value="VUC31971.1"/>
    <property type="molecule type" value="Genomic_DNA"/>
</dbReference>
<feature type="region of interest" description="Disordered" evidence="1">
    <location>
        <begin position="1"/>
        <end position="346"/>
    </location>
</feature>
<feature type="compositionally biased region" description="Basic and acidic residues" evidence="1">
    <location>
        <begin position="77"/>
        <end position="95"/>
    </location>
</feature>
<reference evidence="3 4" key="1">
    <citation type="submission" date="2019-06" db="EMBL/GenBank/DDBJ databases">
        <authorList>
            <person name="Broberg M."/>
        </authorList>
    </citation>
    <scope>NUCLEOTIDE SEQUENCE [LARGE SCALE GENOMIC DNA]</scope>
</reference>
<dbReference type="SUPFAM" id="SSF51197">
    <property type="entry name" value="Clavaminate synthase-like"/>
    <property type="match status" value="1"/>
</dbReference>
<feature type="compositionally biased region" description="Polar residues" evidence="1">
    <location>
        <begin position="287"/>
        <end position="300"/>
    </location>
</feature>
<dbReference type="SMART" id="SM00558">
    <property type="entry name" value="JmjC"/>
    <property type="match status" value="1"/>
</dbReference>
<feature type="compositionally biased region" description="Low complexity" evidence="1">
    <location>
        <begin position="163"/>
        <end position="172"/>
    </location>
</feature>
<sequence>MNDAPIGDVITVQRPEGMRTRVPNPELIPDRLAEGPFSGTMPKSGKSRPIGSQSTVKLTEIPVVDLISDSEVENTQNEDKNDNRENRKPSDDSTRKKPCGIPANEKPEETPFPPSNTRRRRGILDRLRGGVTPKTRGGTGAQTSRASTGARTSLRGTGAQTPRASTGTRTSLGGTGARTTREGAVQKPPRDTLSTSRQGSRGSLDRLRRDVVPDPRGGSGSRNVRPPGGAPARNNVRPPGSAPAQNMRPPGGAPTRNVRPPGGAPAQNMRPTSGSPTQNVRPPGSAPAQNMRPTSGSPAQNMEPPVCTYSQTPRASIGARYSLGGTDARTSGESDGHRPQANATSAQEADGLCAKLHEGPFIKVQKFMLRESEACPGAFQALCQLLAGEPAVVDDHVPIRLSELKDFQRVLVKASRTKARFYGVFKTKNFLPGHIVSAMIGPEKVRKECTDYTKPASHQIHYQEERVQTNPRLILWDGTGMPLRSAKERQAMGFPAISPIHPLGGNLLAGTPGMHQPRGYKTNSLGGARFALSLEKCNLHLVYLLYEGRRVWICVSPDDKTILEDGIRNMLIKGCNIDKNATISDELIRQALFYFPFPLLKESEAKFTIIDQKPGDLVVVLPGTYYQAINMGFTKGEAVNYADKKWTPPSQSLQGSLRSDLIQKWVADELSSDSD</sequence>
<dbReference type="Pfam" id="PF02373">
    <property type="entry name" value="JmjC"/>
    <property type="match status" value="1"/>
</dbReference>
<evidence type="ECO:0000256" key="1">
    <source>
        <dbReference type="SAM" id="MobiDB-lite"/>
    </source>
</evidence>
<evidence type="ECO:0000313" key="4">
    <source>
        <dbReference type="Proteomes" id="UP000766486"/>
    </source>
</evidence>
<proteinExistence type="predicted"/>
<feature type="compositionally biased region" description="Polar residues" evidence="1">
    <location>
        <begin position="192"/>
        <end position="201"/>
    </location>
</feature>
<feature type="domain" description="JmjC" evidence="2">
    <location>
        <begin position="483"/>
        <end position="658"/>
    </location>
</feature>